<evidence type="ECO:0000256" key="1">
    <source>
        <dbReference type="SAM" id="MobiDB-lite"/>
    </source>
</evidence>
<feature type="compositionally biased region" description="Basic and acidic residues" evidence="1">
    <location>
        <begin position="437"/>
        <end position="451"/>
    </location>
</feature>
<keyword evidence="2 3" id="KW-0812">Transmembrane</keyword>
<keyword evidence="2" id="KW-1133">Transmembrane helix</keyword>
<evidence type="ECO:0000256" key="2">
    <source>
        <dbReference type="SAM" id="Phobius"/>
    </source>
</evidence>
<dbReference type="AlphaFoldDB" id="J4VQJ4"/>
<feature type="transmembrane region" description="Helical" evidence="2">
    <location>
        <begin position="299"/>
        <end position="318"/>
    </location>
</feature>
<feature type="region of interest" description="Disordered" evidence="1">
    <location>
        <begin position="416"/>
        <end position="461"/>
    </location>
</feature>
<proteinExistence type="predicted"/>
<dbReference type="InParanoid" id="J4VQJ4"/>
<dbReference type="STRING" id="655819.J4VQJ4"/>
<evidence type="ECO:0000313" key="3">
    <source>
        <dbReference type="EMBL" id="EJP60955.1"/>
    </source>
</evidence>
<feature type="transmembrane region" description="Helical" evidence="2">
    <location>
        <begin position="325"/>
        <end position="342"/>
    </location>
</feature>
<protein>
    <submittedName>
        <fullName evidence="3">Metalloreductase transmembrane component</fullName>
    </submittedName>
</protein>
<keyword evidence="2" id="KW-0472">Membrane</keyword>
<name>J4VQJ4_BEAB2</name>
<dbReference type="HOGENOM" id="CLU_593099_0_0_1"/>
<feature type="transmembrane region" description="Helical" evidence="2">
    <location>
        <begin position="188"/>
        <end position="208"/>
    </location>
</feature>
<evidence type="ECO:0000313" key="4">
    <source>
        <dbReference type="Proteomes" id="UP000002762"/>
    </source>
</evidence>
<dbReference type="EMBL" id="JH725236">
    <property type="protein sequence ID" value="EJP60955.1"/>
    <property type="molecule type" value="Genomic_DNA"/>
</dbReference>
<dbReference type="RefSeq" id="XP_008603415.1">
    <property type="nucleotide sequence ID" value="XM_008605193.1"/>
</dbReference>
<feature type="compositionally biased region" description="Polar residues" evidence="1">
    <location>
        <begin position="1"/>
        <end position="11"/>
    </location>
</feature>
<dbReference type="GeneID" id="19893108"/>
<sequence length="461" mass="50774">MGMRPTTQFQVSKDGYGVHDSDNSYGGDDGGQRERASDIHSAIPPPAAAPAPKQEPVYVKEVMAVRAPIKGNPWAKDRYKKAYTTLDFDGDATVAVGAWRVVLIRPPRKCEASAKGVAQLRGLRVLTRASIIIAHHESAKFIRNICRYPVRCLCFPATMSSACGGLLFRNADMFRRLLRRHSLVGPLYTCKVITYAFVLALHAAVLSLELARTATSAFCVQLTTLADAVARAKYLALLNLTVIYISPHHYGVADVFGVSLQLFRQVHRVAGLLSLCLLLFSVTVALADDPRRALETDEGRFGLMIIACMAALATASLAKTVAYEVFLKVHEISAALLTYLLLSRVLADPSFSRLPLYVYGGVAGLLNVYFICRYGYYNFTGWHRPRLICSEIAASRIHDRRWLYLELVVPRQVHARPEQNDEDVNPAASSFGHDRRRSGEADDRSAPKPEDGAGYSDEAGS</sequence>
<feature type="transmembrane region" description="Helical" evidence="2">
    <location>
        <begin position="354"/>
        <end position="376"/>
    </location>
</feature>
<organism evidence="3 4">
    <name type="scientific">Beauveria bassiana (strain ARSEF 2860)</name>
    <name type="common">White muscardine disease fungus</name>
    <name type="synonym">Tritirachium shiotae</name>
    <dbReference type="NCBI Taxonomy" id="655819"/>
    <lineage>
        <taxon>Eukaryota</taxon>
        <taxon>Fungi</taxon>
        <taxon>Dikarya</taxon>
        <taxon>Ascomycota</taxon>
        <taxon>Pezizomycotina</taxon>
        <taxon>Sordariomycetes</taxon>
        <taxon>Hypocreomycetidae</taxon>
        <taxon>Hypocreales</taxon>
        <taxon>Cordycipitaceae</taxon>
        <taxon>Beauveria</taxon>
    </lineage>
</organism>
<gene>
    <name evidence="3" type="ORF">BBA_10096</name>
</gene>
<keyword evidence="4" id="KW-1185">Reference proteome</keyword>
<feature type="transmembrane region" description="Helical" evidence="2">
    <location>
        <begin position="266"/>
        <end position="287"/>
    </location>
</feature>
<reference evidence="3 4" key="1">
    <citation type="journal article" date="2012" name="Sci. Rep.">
        <title>Genomic perspectives on the evolution of fungal entomopathogenicity in Beauveria bassiana.</title>
        <authorList>
            <person name="Xiao G."/>
            <person name="Ying S.H."/>
            <person name="Zheng P."/>
            <person name="Wang Z.L."/>
            <person name="Zhang S."/>
            <person name="Xie X.Q."/>
            <person name="Shang Y."/>
            <person name="St Leger R.J."/>
            <person name="Zhao G.P."/>
            <person name="Wang C."/>
            <person name="Feng M.G."/>
        </authorList>
    </citation>
    <scope>NUCLEOTIDE SEQUENCE [LARGE SCALE GENOMIC DNA]</scope>
    <source>
        <strain evidence="3 4">ARSEF 2860</strain>
    </source>
</reference>
<dbReference type="Proteomes" id="UP000002762">
    <property type="component" value="Unassembled WGS sequence"/>
</dbReference>
<accession>J4VQJ4</accession>
<feature type="region of interest" description="Disordered" evidence="1">
    <location>
        <begin position="1"/>
        <end position="54"/>
    </location>
</feature>